<dbReference type="AlphaFoldDB" id="A0A4Y9ZVQ9"/>
<evidence type="ECO:0000313" key="3">
    <source>
        <dbReference type="EMBL" id="TFY78966.1"/>
    </source>
</evidence>
<feature type="domain" description="PH" evidence="2">
    <location>
        <begin position="135"/>
        <end position="240"/>
    </location>
</feature>
<proteinExistence type="predicted"/>
<accession>A0A4Y9ZVQ9</accession>
<evidence type="ECO:0000313" key="4">
    <source>
        <dbReference type="Proteomes" id="UP000298061"/>
    </source>
</evidence>
<sequence length="304" mass="33568">PAVPPAEVLSALLPAGAATQPVATHMSKSQVVWQQRVFVGDMQRFNMVEIGPTTTSKEVIEMLDGQAQLAQWVGAGGWMLYEVAQDFGMERPIRNFEVVADIVNSWDKDRTVNMLVARKTALASLLHSSAMPASSPVHQGYVEWESKRGKWNKRWLELKEHSLWLSKRDNGKDSTFLCSLSNFDAYQVTRPHKAPKSFVFAVKSTDNLTFFENAADYVHIFSCLDKEGQNWLEKLLVARSYIINQERNIITNAPTGATAPSSKSLSRAGTRKGTRPNVPAPQPGLTAATPGDKVFAPGSLLGQR</sequence>
<dbReference type="Proteomes" id="UP000298061">
    <property type="component" value="Unassembled WGS sequence"/>
</dbReference>
<protein>
    <recommendedName>
        <fullName evidence="2">PH domain-containing protein</fullName>
    </recommendedName>
</protein>
<dbReference type="Pfam" id="PF21989">
    <property type="entry name" value="RA_2"/>
    <property type="match status" value="1"/>
</dbReference>
<gene>
    <name evidence="3" type="ORF">EWM64_g5045</name>
</gene>
<feature type="region of interest" description="Disordered" evidence="1">
    <location>
        <begin position="253"/>
        <end position="304"/>
    </location>
</feature>
<dbReference type="CDD" id="cd00821">
    <property type="entry name" value="PH"/>
    <property type="match status" value="1"/>
</dbReference>
<evidence type="ECO:0000256" key="1">
    <source>
        <dbReference type="SAM" id="MobiDB-lite"/>
    </source>
</evidence>
<evidence type="ECO:0000259" key="2">
    <source>
        <dbReference type="PROSITE" id="PS50003"/>
    </source>
</evidence>
<dbReference type="InterPro" id="IPR001849">
    <property type="entry name" value="PH_domain"/>
</dbReference>
<feature type="compositionally biased region" description="Polar residues" evidence="1">
    <location>
        <begin position="253"/>
        <end position="267"/>
    </location>
</feature>
<name>A0A4Y9ZVQ9_9AGAM</name>
<dbReference type="Gene3D" id="3.10.20.90">
    <property type="entry name" value="Phosphatidylinositol 3-kinase Catalytic Subunit, Chain A, domain 1"/>
    <property type="match status" value="1"/>
</dbReference>
<comment type="caution">
    <text evidence="3">The sequence shown here is derived from an EMBL/GenBank/DDBJ whole genome shotgun (WGS) entry which is preliminary data.</text>
</comment>
<dbReference type="SUPFAM" id="SSF50729">
    <property type="entry name" value="PH domain-like"/>
    <property type="match status" value="1"/>
</dbReference>
<feature type="non-terminal residue" evidence="3">
    <location>
        <position position="1"/>
    </location>
</feature>
<dbReference type="OrthoDB" id="43122at2759"/>
<organism evidence="3 4">
    <name type="scientific">Hericium alpestre</name>
    <dbReference type="NCBI Taxonomy" id="135208"/>
    <lineage>
        <taxon>Eukaryota</taxon>
        <taxon>Fungi</taxon>
        <taxon>Dikarya</taxon>
        <taxon>Basidiomycota</taxon>
        <taxon>Agaricomycotina</taxon>
        <taxon>Agaricomycetes</taxon>
        <taxon>Russulales</taxon>
        <taxon>Hericiaceae</taxon>
        <taxon>Hericium</taxon>
    </lineage>
</organism>
<dbReference type="STRING" id="135208.A0A4Y9ZVQ9"/>
<dbReference type="Pfam" id="PF00169">
    <property type="entry name" value="PH"/>
    <property type="match status" value="1"/>
</dbReference>
<dbReference type="PANTHER" id="PTHR38700:SF1">
    <property type="entry name" value="PH DOMAIN-CONTAINING PROTEIN"/>
    <property type="match status" value="1"/>
</dbReference>
<dbReference type="InterPro" id="IPR011993">
    <property type="entry name" value="PH-like_dom_sf"/>
</dbReference>
<keyword evidence="4" id="KW-1185">Reference proteome</keyword>
<reference evidence="3 4" key="1">
    <citation type="submission" date="2019-02" db="EMBL/GenBank/DDBJ databases">
        <title>Genome sequencing of the rare red list fungi Hericium alpestre (H. flagellum).</title>
        <authorList>
            <person name="Buettner E."/>
            <person name="Kellner H."/>
        </authorList>
    </citation>
    <scope>NUCLEOTIDE SEQUENCE [LARGE SCALE GENOMIC DNA]</scope>
    <source>
        <strain evidence="3 4">DSM 108284</strain>
    </source>
</reference>
<dbReference type="InterPro" id="IPR029071">
    <property type="entry name" value="Ubiquitin-like_domsf"/>
</dbReference>
<dbReference type="PROSITE" id="PS50003">
    <property type="entry name" value="PH_DOMAIN"/>
    <property type="match status" value="1"/>
</dbReference>
<dbReference type="Gene3D" id="2.30.29.30">
    <property type="entry name" value="Pleckstrin-homology domain (PH domain)/Phosphotyrosine-binding domain (PTB)"/>
    <property type="match status" value="1"/>
</dbReference>
<dbReference type="SMART" id="SM00233">
    <property type="entry name" value="PH"/>
    <property type="match status" value="1"/>
</dbReference>
<dbReference type="PANTHER" id="PTHR38700">
    <property type="entry name" value="YALI0E22418P"/>
    <property type="match status" value="1"/>
</dbReference>
<dbReference type="SUPFAM" id="SSF54236">
    <property type="entry name" value="Ubiquitin-like"/>
    <property type="match status" value="1"/>
</dbReference>
<dbReference type="EMBL" id="SFCI01000584">
    <property type="protein sequence ID" value="TFY78966.1"/>
    <property type="molecule type" value="Genomic_DNA"/>
</dbReference>